<feature type="transmembrane region" description="Helical" evidence="8">
    <location>
        <begin position="155"/>
        <end position="177"/>
    </location>
</feature>
<feature type="domain" description="Moderate conductance mechanosensitive channel YbiO-like transmembrane helix 1" evidence="13">
    <location>
        <begin position="389"/>
        <end position="463"/>
    </location>
</feature>
<dbReference type="InterPro" id="IPR057485">
    <property type="entry name" value="YbiO-like_TM1"/>
</dbReference>
<evidence type="ECO:0000256" key="8">
    <source>
        <dbReference type="SAM" id="Phobius"/>
    </source>
</evidence>
<sequence length="781" mass="84794">MRTLLRRSIPALIVLLTLATALPVTAQTPQLPDFVADAGRESEQTGSAQETVSRKDLEALAETLRDPAARERFLRRLDTLLAAQQETGGDEEEPVAKRAARSLVASARETLNDRLNAAGTALSEFAAEIGRIPAAIDRFQAGMANPAARNTWLRLAGRLAIVLLAGFAIEAVVAWLLRPQCERLRAHVRPTAGARTAMAFLRMLMRAAPVAAFGMVALSVVQLLRFGIVAEMVALLLIQAWMAARGLMIVGRFVLAPQTPELRPLPLSDAMAGHLTRWLRRLGGTAIIGFMGLEALDQLGLATSAYHVLQRLLALGLAVALIVFFTQMRTHVARWLRGPAHEPRVRSPGMRALAEVWHLVAAVFIVAVYAVWALEIPGGFRFLAEAGTLTIITLIAVRVLQIGLDRGLKRCLHIGEEMRRARPSLEPAANRFLPALRRVLGWLVNIAAVLVILHVWGAGTLDWLTSSLGREVILTVLAVVLTATAAFAVWEGIDAVIARRLARSRERDDPRQRARMETLLPLARNVIRGVVILVAAILVLPELGLNIGPLLAGAGVIGVAIGFGAQTLVKDVITGVFILAENSLAVGDWVEIGGHSGEVQALTIRTVSLRDLNGYVHVVPFNEVTSVLNMTRDHGYALADLPVGYREDVNAVTAILEDIGEELRTDAEWGPLILGPMEIFGLERMTEAGMEVRVRMKTRPLMHWAVRREILRRAKARFDAAGITLGVPHRTLAFTQDHEGKAAPARVRLEGESTGEAPEARAAQPRRSRPAAVAYPGEGES</sequence>
<evidence type="ECO:0000313" key="14">
    <source>
        <dbReference type="EMBL" id="SDG06406.1"/>
    </source>
</evidence>
<dbReference type="SUPFAM" id="SSF82861">
    <property type="entry name" value="Mechanosensitive channel protein MscS (YggB), transmembrane region"/>
    <property type="match status" value="1"/>
</dbReference>
<dbReference type="InterPro" id="IPR023408">
    <property type="entry name" value="MscS_beta-dom_sf"/>
</dbReference>
<evidence type="ECO:0000256" key="5">
    <source>
        <dbReference type="ARBA" id="ARBA00022989"/>
    </source>
</evidence>
<gene>
    <name evidence="14" type="ORF">SAMN05216241_1058</name>
</gene>
<dbReference type="Pfam" id="PF25392">
    <property type="entry name" value="MS_channel_TM1"/>
    <property type="match status" value="1"/>
</dbReference>
<dbReference type="InterPro" id="IPR045276">
    <property type="entry name" value="YbiO_bact"/>
</dbReference>
<evidence type="ECO:0000256" key="9">
    <source>
        <dbReference type="SAM" id="SignalP"/>
    </source>
</evidence>
<evidence type="ECO:0000259" key="10">
    <source>
        <dbReference type="Pfam" id="PF00924"/>
    </source>
</evidence>
<keyword evidence="5 8" id="KW-1133">Transmembrane helix</keyword>
<dbReference type="Gene3D" id="1.10.287.1260">
    <property type="match status" value="1"/>
</dbReference>
<evidence type="ECO:0000256" key="3">
    <source>
        <dbReference type="ARBA" id="ARBA00022475"/>
    </source>
</evidence>
<feature type="transmembrane region" description="Helical" evidence="8">
    <location>
        <begin position="308"/>
        <end position="326"/>
    </location>
</feature>
<evidence type="ECO:0000256" key="6">
    <source>
        <dbReference type="ARBA" id="ARBA00023136"/>
    </source>
</evidence>
<reference evidence="14 15" key="1">
    <citation type="submission" date="2016-10" db="EMBL/GenBank/DDBJ databases">
        <authorList>
            <person name="de Groot N.N."/>
        </authorList>
    </citation>
    <scope>NUCLEOTIDE SEQUENCE [LARGE SCALE GENOMIC DNA]</scope>
    <source>
        <strain evidence="14 15">DSM 25584</strain>
    </source>
</reference>
<keyword evidence="6 8" id="KW-0472">Membrane</keyword>
<evidence type="ECO:0000313" key="15">
    <source>
        <dbReference type="Proteomes" id="UP000199415"/>
    </source>
</evidence>
<feature type="signal peptide" evidence="9">
    <location>
        <begin position="1"/>
        <end position="26"/>
    </location>
</feature>
<feature type="transmembrane region" description="Helical" evidence="8">
    <location>
        <begin position="380"/>
        <end position="400"/>
    </location>
</feature>
<dbReference type="InterPro" id="IPR049142">
    <property type="entry name" value="MS_channel_1st"/>
</dbReference>
<feature type="transmembrane region" description="Helical" evidence="8">
    <location>
        <begin position="547"/>
        <end position="569"/>
    </location>
</feature>
<dbReference type="InterPro" id="IPR010920">
    <property type="entry name" value="LSM_dom_sf"/>
</dbReference>
<comment type="subcellular location">
    <subcellularLocation>
        <location evidence="1">Cell membrane</location>
        <topology evidence="1">Multi-pass membrane protein</topology>
    </subcellularLocation>
</comment>
<keyword evidence="9" id="KW-0732">Signal</keyword>
<evidence type="ECO:0000259" key="13">
    <source>
        <dbReference type="Pfam" id="PF25392"/>
    </source>
</evidence>
<feature type="domain" description="Mechanosensitive ion channel MscS C-terminal" evidence="11">
    <location>
        <begin position="642"/>
        <end position="723"/>
    </location>
</feature>
<feature type="transmembrane region" description="Helical" evidence="8">
    <location>
        <begin position="234"/>
        <end position="257"/>
    </location>
</feature>
<dbReference type="PANTHER" id="PTHR30460">
    <property type="entry name" value="MODERATE CONDUCTANCE MECHANOSENSITIVE CHANNEL YBIO"/>
    <property type="match status" value="1"/>
</dbReference>
<name>A0A1G7R6I0_9PROT</name>
<feature type="domain" description="Mechanosensitive ion channel transmembrane helices 2/3" evidence="12">
    <location>
        <begin position="526"/>
        <end position="566"/>
    </location>
</feature>
<comment type="similarity">
    <text evidence="2">Belongs to the MscS (TC 1.A.23) family.</text>
</comment>
<dbReference type="InterPro" id="IPR006685">
    <property type="entry name" value="MscS_channel_2nd"/>
</dbReference>
<evidence type="ECO:0000256" key="2">
    <source>
        <dbReference type="ARBA" id="ARBA00008017"/>
    </source>
</evidence>
<evidence type="ECO:0000256" key="7">
    <source>
        <dbReference type="SAM" id="MobiDB-lite"/>
    </source>
</evidence>
<dbReference type="InterPro" id="IPR011066">
    <property type="entry name" value="MscS_channel_C_sf"/>
</dbReference>
<proteinExistence type="inferred from homology"/>
<dbReference type="Pfam" id="PF00924">
    <property type="entry name" value="MS_channel_2nd"/>
    <property type="match status" value="1"/>
</dbReference>
<feature type="domain" description="Mechanosensitive ion channel MscS" evidence="10">
    <location>
        <begin position="567"/>
        <end position="632"/>
    </location>
</feature>
<feature type="compositionally biased region" description="Basic and acidic residues" evidence="7">
    <location>
        <begin position="737"/>
        <end position="751"/>
    </location>
</feature>
<accession>A0A1G7R6I0</accession>
<feature type="chain" id="PRO_5011695427" evidence="9">
    <location>
        <begin position="27"/>
        <end position="781"/>
    </location>
</feature>
<feature type="transmembrane region" description="Helical" evidence="8">
    <location>
        <begin position="472"/>
        <end position="498"/>
    </location>
</feature>
<dbReference type="PANTHER" id="PTHR30460:SF0">
    <property type="entry name" value="MODERATE CONDUCTANCE MECHANOSENSITIVE CHANNEL YBIO"/>
    <property type="match status" value="1"/>
</dbReference>
<feature type="transmembrane region" description="Helical" evidence="8">
    <location>
        <begin position="356"/>
        <end position="374"/>
    </location>
</feature>
<dbReference type="InterPro" id="IPR011014">
    <property type="entry name" value="MscS_channel_TM-2"/>
</dbReference>
<dbReference type="Proteomes" id="UP000199415">
    <property type="component" value="Unassembled WGS sequence"/>
</dbReference>
<dbReference type="Pfam" id="PF21088">
    <property type="entry name" value="MS_channel_1st"/>
    <property type="match status" value="1"/>
</dbReference>
<feature type="transmembrane region" description="Helical" evidence="8">
    <location>
        <begin position="519"/>
        <end position="541"/>
    </location>
</feature>
<dbReference type="Gene3D" id="2.30.30.60">
    <property type="match status" value="1"/>
</dbReference>
<evidence type="ECO:0000256" key="1">
    <source>
        <dbReference type="ARBA" id="ARBA00004651"/>
    </source>
</evidence>
<keyword evidence="3" id="KW-1003">Cell membrane</keyword>
<keyword evidence="4 8" id="KW-0812">Transmembrane</keyword>
<keyword evidence="15" id="KW-1185">Reference proteome</keyword>
<dbReference type="RefSeq" id="WP_176758580.1">
    <property type="nucleotide sequence ID" value="NZ_FNCE01000005.1"/>
</dbReference>
<organism evidence="14 15">
    <name type="scientific">Limimonas halophila</name>
    <dbReference type="NCBI Taxonomy" id="1082479"/>
    <lineage>
        <taxon>Bacteria</taxon>
        <taxon>Pseudomonadati</taxon>
        <taxon>Pseudomonadota</taxon>
        <taxon>Alphaproteobacteria</taxon>
        <taxon>Rhodospirillales</taxon>
        <taxon>Rhodovibrionaceae</taxon>
        <taxon>Limimonas</taxon>
    </lineage>
</organism>
<feature type="transmembrane region" description="Helical" evidence="8">
    <location>
        <begin position="439"/>
        <end position="457"/>
    </location>
</feature>
<dbReference type="EMBL" id="FNCE01000005">
    <property type="protein sequence ID" value="SDG06406.1"/>
    <property type="molecule type" value="Genomic_DNA"/>
</dbReference>
<dbReference type="Pfam" id="PF21082">
    <property type="entry name" value="MS_channel_3rd"/>
    <property type="match status" value="1"/>
</dbReference>
<dbReference type="AlphaFoldDB" id="A0A1G7R6I0"/>
<evidence type="ECO:0000256" key="4">
    <source>
        <dbReference type="ARBA" id="ARBA00022692"/>
    </source>
</evidence>
<dbReference type="GO" id="GO:0008381">
    <property type="term" value="F:mechanosensitive monoatomic ion channel activity"/>
    <property type="evidence" value="ECO:0007669"/>
    <property type="project" value="InterPro"/>
</dbReference>
<dbReference type="STRING" id="1082479.SAMN05216241_1058"/>
<dbReference type="InterPro" id="IPR049278">
    <property type="entry name" value="MS_channel_C"/>
</dbReference>
<dbReference type="Gene3D" id="3.30.70.100">
    <property type="match status" value="1"/>
</dbReference>
<dbReference type="SUPFAM" id="SSF50182">
    <property type="entry name" value="Sm-like ribonucleoproteins"/>
    <property type="match status" value="1"/>
</dbReference>
<evidence type="ECO:0000259" key="11">
    <source>
        <dbReference type="Pfam" id="PF21082"/>
    </source>
</evidence>
<evidence type="ECO:0000259" key="12">
    <source>
        <dbReference type="Pfam" id="PF21088"/>
    </source>
</evidence>
<feature type="transmembrane region" description="Helical" evidence="8">
    <location>
        <begin position="207"/>
        <end position="228"/>
    </location>
</feature>
<dbReference type="GO" id="GO:0005886">
    <property type="term" value="C:plasma membrane"/>
    <property type="evidence" value="ECO:0007669"/>
    <property type="project" value="UniProtKB-SubCell"/>
</dbReference>
<dbReference type="SUPFAM" id="SSF82689">
    <property type="entry name" value="Mechanosensitive channel protein MscS (YggB), C-terminal domain"/>
    <property type="match status" value="1"/>
</dbReference>
<feature type="region of interest" description="Disordered" evidence="7">
    <location>
        <begin position="737"/>
        <end position="781"/>
    </location>
</feature>
<protein>
    <submittedName>
        <fullName evidence="14">Small conductance mechanosensitive channel</fullName>
    </submittedName>
</protein>